<dbReference type="InterPro" id="IPR005531">
    <property type="entry name" value="Asp23"/>
</dbReference>
<comment type="similarity">
    <text evidence="1">Belongs to the asp23 family.</text>
</comment>
<protein>
    <recommendedName>
        <fullName evidence="4">Alkaline-shock protein</fullName>
    </recommendedName>
</protein>
<evidence type="ECO:0000256" key="1">
    <source>
        <dbReference type="ARBA" id="ARBA00005721"/>
    </source>
</evidence>
<name>A0A1B2HN07_9PSEU</name>
<dbReference type="Pfam" id="PF03780">
    <property type="entry name" value="Asp23"/>
    <property type="match status" value="1"/>
</dbReference>
<dbReference type="Proteomes" id="UP000093053">
    <property type="component" value="Chromosome"/>
</dbReference>
<reference evidence="2 3" key="1">
    <citation type="submission" date="2016-07" db="EMBL/GenBank/DDBJ databases">
        <title>Complete genome sequence of the Lentzea guizhouensis DHS C013.</title>
        <authorList>
            <person name="Cao C."/>
        </authorList>
    </citation>
    <scope>NUCLEOTIDE SEQUENCE [LARGE SCALE GENOMIC DNA]</scope>
    <source>
        <strain evidence="2 3">DHS C013</strain>
    </source>
</reference>
<keyword evidence="3" id="KW-1185">Reference proteome</keyword>
<accession>A0A1B2HN07</accession>
<proteinExistence type="inferred from homology"/>
<organism evidence="2 3">
    <name type="scientific">Lentzea guizhouensis</name>
    <dbReference type="NCBI Taxonomy" id="1586287"/>
    <lineage>
        <taxon>Bacteria</taxon>
        <taxon>Bacillati</taxon>
        <taxon>Actinomycetota</taxon>
        <taxon>Actinomycetes</taxon>
        <taxon>Pseudonocardiales</taxon>
        <taxon>Pseudonocardiaceae</taxon>
        <taxon>Lentzea</taxon>
    </lineage>
</organism>
<dbReference type="AlphaFoldDB" id="A0A1B2HN07"/>
<gene>
    <name evidence="2" type="ORF">BBK82_26435</name>
</gene>
<evidence type="ECO:0008006" key="4">
    <source>
        <dbReference type="Google" id="ProtNLM"/>
    </source>
</evidence>
<dbReference type="STRING" id="1586287.BBK82_26435"/>
<dbReference type="KEGG" id="led:BBK82_26435"/>
<sequence>MTGVLETLETVVAAPVVAAVAVHAAERVPGVHVQPGVAALVSSVVRSARQHVKGLNPAPVEGVRLRYAGAAVLLEVDVVISGDDQAAAVARAVQRSVRAAVPELTGVEVGSVLVTVVDVAC</sequence>
<dbReference type="EMBL" id="CP016793">
    <property type="protein sequence ID" value="ANZ39086.1"/>
    <property type="molecule type" value="Genomic_DNA"/>
</dbReference>
<evidence type="ECO:0000313" key="3">
    <source>
        <dbReference type="Proteomes" id="UP000093053"/>
    </source>
</evidence>
<evidence type="ECO:0000313" key="2">
    <source>
        <dbReference type="EMBL" id="ANZ39086.1"/>
    </source>
</evidence>